<protein>
    <recommendedName>
        <fullName evidence="3">VPS9 domain-containing protein</fullName>
    </recommendedName>
</protein>
<organism evidence="2">
    <name type="scientific">Octopus bimaculoides</name>
    <name type="common">California two-spotted octopus</name>
    <dbReference type="NCBI Taxonomy" id="37653"/>
    <lineage>
        <taxon>Eukaryota</taxon>
        <taxon>Metazoa</taxon>
        <taxon>Spiralia</taxon>
        <taxon>Lophotrochozoa</taxon>
        <taxon>Mollusca</taxon>
        <taxon>Cephalopoda</taxon>
        <taxon>Coleoidea</taxon>
        <taxon>Octopodiformes</taxon>
        <taxon>Octopoda</taxon>
        <taxon>Incirrata</taxon>
        <taxon>Octopodidae</taxon>
        <taxon>Octopus</taxon>
    </lineage>
</organism>
<evidence type="ECO:0000313" key="2">
    <source>
        <dbReference type="EMBL" id="KOF89359.1"/>
    </source>
</evidence>
<keyword evidence="1" id="KW-0812">Transmembrane</keyword>
<proteinExistence type="predicted"/>
<dbReference type="AlphaFoldDB" id="A0A0L8HJQ6"/>
<name>A0A0L8HJQ6_OCTBM</name>
<evidence type="ECO:0008006" key="3">
    <source>
        <dbReference type="Google" id="ProtNLM"/>
    </source>
</evidence>
<dbReference type="EMBL" id="KQ418002">
    <property type="protein sequence ID" value="KOF89359.1"/>
    <property type="molecule type" value="Genomic_DNA"/>
</dbReference>
<feature type="transmembrane region" description="Helical" evidence="1">
    <location>
        <begin position="133"/>
        <end position="153"/>
    </location>
</feature>
<gene>
    <name evidence="2" type="ORF">OCBIM_22013219mg</name>
</gene>
<evidence type="ECO:0000256" key="1">
    <source>
        <dbReference type="SAM" id="Phobius"/>
    </source>
</evidence>
<keyword evidence="1" id="KW-0472">Membrane</keyword>
<reference evidence="2" key="1">
    <citation type="submission" date="2015-07" db="EMBL/GenBank/DDBJ databases">
        <title>MeaNS - Measles Nucleotide Surveillance Program.</title>
        <authorList>
            <person name="Tran T."/>
            <person name="Druce J."/>
        </authorList>
    </citation>
    <scope>NUCLEOTIDE SEQUENCE</scope>
    <source>
        <strain evidence="2">UCB-OBI-ISO-001</strain>
        <tissue evidence="2">Gonad</tissue>
    </source>
</reference>
<accession>A0A0L8HJQ6</accession>
<keyword evidence="1" id="KW-1133">Transmembrane helix</keyword>
<sequence>MIVHLSSAKHSHDLIVPIDKRCNVLFSTNIEEFDHIIWWKGLLIREIFICCHTFTVQVRKNTERSLLDDTIDGLTFKRTLRRQSVEHAGQQQQQKDKEDDCVLYTTDTLLTREQIEETGAILFKHSRKKISNVVLGMYVMKLLYCYILPRLLITLEDLPFLKALQQLINKEYFVIQKEIMDNDCKILQTTNELAKKREILCSFTEPHQDNFFGAIGKPFLETLRSHFINDLSYLEEHYMASQMQIKESKNNSDKRNTLYFEQMESQRIVERTQRWKKILTKINHRLREPLKQSRRKSVKLENNVLELYDYSKIFQDVKECKMKMKMDCFYKIKILAIGELIKTSIYEVETFCESLGTSNKRNTISSFLVTYDHDVSSHWQTCEEKILIVLTNHNEIRQKHLDFISEINGKVSLSLSDDTIFRLADTDRFDVKSCDIVGQAENLTGRFGPGEENNFPQPFSEITELTFMQLKERISEHVYQMHEELITISELEKSEQKMIFVIYEDLLFNEIMDDLYKLSKIACKSYCRCIWEKVSTLPFSSLPISEVFTKIEKRMSRASRFTRSKSIFNFQNSFPSLSFESALKSKSISSLYKVADIDEQCQMLQTLDLETKPTSKRNSSVYIRRDTVTLEEFCEHFKPALMNIKEILKSPTILSKLHAIQLSIKCISNCILDNQKRPATADDIITSLCGLLKSLNKEQFQTLCYQLALVDIFIPQSHRIGPYGNSLIHFNCSLQALYIESCNEIRHHAQF</sequence>